<sequence>MSDRHSEMASTKNIATFLVAQDSFPPVAKCDGVTIRKWLFEMNTEFGAIELAALLFGETYQDVLQTPEYRHFAKLAKRPSPDSPRVFHQIVRKITQQSISTRNAMLSHLICKTSKACEPPVTHPENSLDVTSDVLFNAICHRLQLGNDPP</sequence>
<dbReference type="EMBL" id="KL584876">
    <property type="protein sequence ID" value="KEQ57686.1"/>
    <property type="molecule type" value="Genomic_DNA"/>
</dbReference>
<evidence type="ECO:0000313" key="1">
    <source>
        <dbReference type="EMBL" id="KEQ57686.1"/>
    </source>
</evidence>
<accession>A0A074W544</accession>
<dbReference type="HOGENOM" id="CLU_1740127_0_0_1"/>
<protein>
    <submittedName>
        <fullName evidence="1">Uncharacterized protein</fullName>
    </submittedName>
</protein>
<dbReference type="AlphaFoldDB" id="A0A074W544"/>
<dbReference type="RefSeq" id="XP_040874710.1">
    <property type="nucleotide sequence ID" value="XM_041029004.1"/>
</dbReference>
<gene>
    <name evidence="1" type="ORF">M437DRAFT_89257</name>
</gene>
<proteinExistence type="predicted"/>
<evidence type="ECO:0000313" key="2">
    <source>
        <dbReference type="Proteomes" id="UP000030672"/>
    </source>
</evidence>
<dbReference type="Proteomes" id="UP000030672">
    <property type="component" value="Unassembled WGS sequence"/>
</dbReference>
<keyword evidence="2" id="KW-1185">Reference proteome</keyword>
<name>A0A074W544_AURM1</name>
<reference evidence="1 2" key="1">
    <citation type="journal article" date="2014" name="BMC Genomics">
        <title>Genome sequencing of four Aureobasidium pullulans varieties: biotechnological potential, stress tolerance, and description of new species.</title>
        <authorList>
            <person name="Gostin Ar C."/>
            <person name="Ohm R.A."/>
            <person name="Kogej T."/>
            <person name="Sonjak S."/>
            <person name="Turk M."/>
            <person name="Zajc J."/>
            <person name="Zalar P."/>
            <person name="Grube M."/>
            <person name="Sun H."/>
            <person name="Han J."/>
            <person name="Sharma A."/>
            <person name="Chiniquy J."/>
            <person name="Ngan C.Y."/>
            <person name="Lipzen A."/>
            <person name="Barry K."/>
            <person name="Grigoriev I.V."/>
            <person name="Gunde-Cimerman N."/>
        </authorList>
    </citation>
    <scope>NUCLEOTIDE SEQUENCE [LARGE SCALE GENOMIC DNA]</scope>
    <source>
        <strain evidence="1 2">CBS 110374</strain>
    </source>
</reference>
<dbReference type="GeneID" id="63922377"/>
<organism evidence="1 2">
    <name type="scientific">Aureobasidium melanogenum (strain CBS 110374)</name>
    <name type="common">Aureobasidium pullulans var. melanogenum</name>
    <dbReference type="NCBI Taxonomy" id="1043003"/>
    <lineage>
        <taxon>Eukaryota</taxon>
        <taxon>Fungi</taxon>
        <taxon>Dikarya</taxon>
        <taxon>Ascomycota</taxon>
        <taxon>Pezizomycotina</taxon>
        <taxon>Dothideomycetes</taxon>
        <taxon>Dothideomycetidae</taxon>
        <taxon>Dothideales</taxon>
        <taxon>Saccotheciaceae</taxon>
        <taxon>Aureobasidium</taxon>
    </lineage>
</organism>